<gene>
    <name evidence="4" type="ORF">L5515_010293</name>
</gene>
<evidence type="ECO:0000313" key="4">
    <source>
        <dbReference type="EMBL" id="UMM26702.1"/>
    </source>
</evidence>
<dbReference type="PANTHER" id="PTHR34005:SF1">
    <property type="entry name" value="PROTEIN CBG15054"/>
    <property type="match status" value="1"/>
</dbReference>
<keyword evidence="2" id="KW-0732">Signal</keyword>
<dbReference type="PANTHER" id="PTHR34005">
    <property type="entry name" value="PROTEIN CBG15054-RELATED"/>
    <property type="match status" value="1"/>
</dbReference>
<dbReference type="Pfam" id="PF01030">
    <property type="entry name" value="Recep_L_domain"/>
    <property type="match status" value="1"/>
</dbReference>
<feature type="signal peptide" evidence="2">
    <location>
        <begin position="1"/>
        <end position="21"/>
    </location>
</feature>
<organism evidence="4 5">
    <name type="scientific">Caenorhabditis briggsae</name>
    <dbReference type="NCBI Taxonomy" id="6238"/>
    <lineage>
        <taxon>Eukaryota</taxon>
        <taxon>Metazoa</taxon>
        <taxon>Ecdysozoa</taxon>
        <taxon>Nematoda</taxon>
        <taxon>Chromadorea</taxon>
        <taxon>Rhabditida</taxon>
        <taxon>Rhabditina</taxon>
        <taxon>Rhabditomorpha</taxon>
        <taxon>Rhabditoidea</taxon>
        <taxon>Rhabditidae</taxon>
        <taxon>Peloderinae</taxon>
        <taxon>Caenorhabditis</taxon>
    </lineage>
</organism>
<dbReference type="Pfam" id="PF03761">
    <property type="entry name" value="DUF316"/>
    <property type="match status" value="2"/>
</dbReference>
<sequence>MFCSQLVLLFPLAFVIHLASSCQIDGSLHQCSLKNLTREPGKLYEWPEWCEEFNGDLNLGFIDLKNANFQNLQKISGRLSLISTPYHRMPQMPNLKIIEISNGPGVVILNNRNLRDMRGFVNWDKEIKIQGSESDEFPVFISGNRELDTVNLPKLFHKPSSPIACEKRLKPNYDSHFAEGLSLSLVLIIIILQSTIILYPLKTKGGKLSWKENQHRLEICGGADLKQNSEWYWSIRGPGGSDGSDFLFSDAIMISDRHFLASAFLVLDEKMKWRVKNVSDWECSSGSEHLKVPNHVLDYYFPCSALDRNTQNITKSICLIEAHILKGCNRTIQSGFKFRYSLMLVGFKWVDLIRNTHVYPCIADQQKTVHEKEKLDSYTDKDKTIKVEFCEVTKNTNSQIDCFSDSPRWIGSPMMKKMNDRITIVAIFTSDPVDEKKLYTSYNMGWFYPDICSLAGVCSLKDADSLLTTTKAPETSTTKTMPLTSTESPSGTTSVSSTTFPKISESSKSDESIQPTDTTWLWLAASTDTSKQFLSTASMISNRHFLLSAYVLIDEKMNWRINGDSLTEHCIDGTENSRIPDDFVKHIVFRPPECYKISNTKCDSIKVSPTKGYVLKACSTSIRSPLYFEQRYTQMIVEFEILDKINHTYNYPCLVNPRDHNAVDGWATKYAFNSENEPMIFREEPCVIQGFGSFFPCGPHYDKDVQGSVLIKQLNVTKWTIVGMGSTGYYRPDTKQSILLSMEYFYRDICSAAGVCSFEDTPSIPETTTTSESTNSESQTSLTPSESAPTSFWTSESSTSSSTLPFTSSEHSTPPPEDPPEDPPEESNAQKTEDIFFYLYRQVESRKESHYRNSSENQKFWILLMIYFWFSC</sequence>
<feature type="compositionally biased region" description="Low complexity" evidence="1">
    <location>
        <begin position="761"/>
        <end position="812"/>
    </location>
</feature>
<accession>A0AAE9ES77</accession>
<feature type="region of interest" description="Disordered" evidence="1">
    <location>
        <begin position="761"/>
        <end position="830"/>
    </location>
</feature>
<feature type="compositionally biased region" description="Low complexity" evidence="1">
    <location>
        <begin position="473"/>
        <end position="504"/>
    </location>
</feature>
<proteinExistence type="predicted"/>
<dbReference type="AlphaFoldDB" id="A0AAE9ES77"/>
<evidence type="ECO:0000256" key="1">
    <source>
        <dbReference type="SAM" id="MobiDB-lite"/>
    </source>
</evidence>
<keyword evidence="5" id="KW-1185">Reference proteome</keyword>
<reference evidence="4 5" key="1">
    <citation type="submission" date="2022-04" db="EMBL/GenBank/DDBJ databases">
        <title>Chromosome-level reference genomes for two strains of Caenorhabditis briggsae: an improved platform for comparative genomics.</title>
        <authorList>
            <person name="Stevens L."/>
            <person name="Andersen E."/>
        </authorList>
    </citation>
    <scope>NUCLEOTIDE SEQUENCE [LARGE SCALE GENOMIC DNA]</scope>
    <source>
        <strain evidence="4">VX34</strain>
        <tissue evidence="4">Whole-organism</tissue>
    </source>
</reference>
<evidence type="ECO:0000256" key="2">
    <source>
        <dbReference type="SAM" id="SignalP"/>
    </source>
</evidence>
<dbReference type="Gene3D" id="3.80.20.20">
    <property type="entry name" value="Receptor L-domain"/>
    <property type="match status" value="1"/>
</dbReference>
<dbReference type="InterPro" id="IPR000494">
    <property type="entry name" value="Rcpt_L-dom"/>
</dbReference>
<name>A0AAE9ES77_CAEBR</name>
<feature type="chain" id="PRO_5042165885" description="Receptor L-domain domain-containing protein" evidence="2">
    <location>
        <begin position="22"/>
        <end position="872"/>
    </location>
</feature>
<evidence type="ECO:0000259" key="3">
    <source>
        <dbReference type="Pfam" id="PF01030"/>
    </source>
</evidence>
<feature type="domain" description="Receptor L-domain" evidence="3">
    <location>
        <begin position="50"/>
        <end position="118"/>
    </location>
</feature>
<dbReference type="Proteomes" id="UP000829354">
    <property type="component" value="Chromosome IV"/>
</dbReference>
<protein>
    <recommendedName>
        <fullName evidence="3">Receptor L-domain domain-containing protein</fullName>
    </recommendedName>
</protein>
<dbReference type="SUPFAM" id="SSF52058">
    <property type="entry name" value="L domain-like"/>
    <property type="match status" value="1"/>
</dbReference>
<dbReference type="EMBL" id="CP092623">
    <property type="protein sequence ID" value="UMM26702.1"/>
    <property type="molecule type" value="Genomic_DNA"/>
</dbReference>
<dbReference type="InterPro" id="IPR005514">
    <property type="entry name" value="DUF316"/>
</dbReference>
<evidence type="ECO:0000313" key="5">
    <source>
        <dbReference type="Proteomes" id="UP000829354"/>
    </source>
</evidence>
<feature type="region of interest" description="Disordered" evidence="1">
    <location>
        <begin position="473"/>
        <end position="513"/>
    </location>
</feature>
<dbReference type="InterPro" id="IPR036941">
    <property type="entry name" value="Rcpt_L-dom_sf"/>
</dbReference>